<dbReference type="Proteomes" id="UP001055057">
    <property type="component" value="Unassembled WGS sequence"/>
</dbReference>
<feature type="signal peptide" evidence="1">
    <location>
        <begin position="1"/>
        <end position="27"/>
    </location>
</feature>
<protein>
    <recommendedName>
        <fullName evidence="4">DUF3617 family protein</fullName>
    </recommendedName>
</protein>
<sequence length="154" mass="15762">MGDRTRICAIGAVLSVLCLCTATGASAQALGTYTYTSGKTTGTMTVTDVSACQQKDALGCMSAARPLKVSIRTLNGASGNDCDLDAVEETAGRIGSKAALQTMLVIQDERSQGKPNLSIKFAKGVAEVEPQDGIGGLGCGVGVGYAGRWRLKGK</sequence>
<name>A0ABQ4U748_9HYPH</name>
<organism evidence="2 3">
    <name type="scientific">Methylobacterium trifolii</name>
    <dbReference type="NCBI Taxonomy" id="1003092"/>
    <lineage>
        <taxon>Bacteria</taxon>
        <taxon>Pseudomonadati</taxon>
        <taxon>Pseudomonadota</taxon>
        <taxon>Alphaproteobacteria</taxon>
        <taxon>Hyphomicrobiales</taxon>
        <taxon>Methylobacteriaceae</taxon>
        <taxon>Methylobacterium</taxon>
    </lineage>
</organism>
<keyword evidence="3" id="KW-1185">Reference proteome</keyword>
<reference evidence="2" key="1">
    <citation type="journal article" date="2021" name="Front. Microbiol.">
        <title>Comprehensive Comparative Genomics and Phenotyping of Methylobacterium Species.</title>
        <authorList>
            <person name="Alessa O."/>
            <person name="Ogura Y."/>
            <person name="Fujitani Y."/>
            <person name="Takami H."/>
            <person name="Hayashi T."/>
            <person name="Sahin N."/>
            <person name="Tani A."/>
        </authorList>
    </citation>
    <scope>NUCLEOTIDE SEQUENCE</scope>
    <source>
        <strain evidence="2">DSM 23632</strain>
    </source>
</reference>
<comment type="caution">
    <text evidence="2">The sequence shown here is derived from an EMBL/GenBank/DDBJ whole genome shotgun (WGS) entry which is preliminary data.</text>
</comment>
<keyword evidence="1" id="KW-0732">Signal</keyword>
<dbReference type="EMBL" id="BPRB01000235">
    <property type="protein sequence ID" value="GJE61655.1"/>
    <property type="molecule type" value="Genomic_DNA"/>
</dbReference>
<evidence type="ECO:0000256" key="1">
    <source>
        <dbReference type="SAM" id="SignalP"/>
    </source>
</evidence>
<reference evidence="2" key="2">
    <citation type="submission" date="2021-08" db="EMBL/GenBank/DDBJ databases">
        <authorList>
            <person name="Tani A."/>
            <person name="Ola A."/>
            <person name="Ogura Y."/>
            <person name="Katsura K."/>
            <person name="Hayashi T."/>
        </authorList>
    </citation>
    <scope>NUCLEOTIDE SEQUENCE</scope>
    <source>
        <strain evidence="2">DSM 23632</strain>
    </source>
</reference>
<feature type="chain" id="PRO_5046495380" description="DUF3617 family protein" evidence="1">
    <location>
        <begin position="28"/>
        <end position="154"/>
    </location>
</feature>
<proteinExistence type="predicted"/>
<accession>A0ABQ4U748</accession>
<evidence type="ECO:0008006" key="4">
    <source>
        <dbReference type="Google" id="ProtNLM"/>
    </source>
</evidence>
<evidence type="ECO:0000313" key="2">
    <source>
        <dbReference type="EMBL" id="GJE61655.1"/>
    </source>
</evidence>
<evidence type="ECO:0000313" key="3">
    <source>
        <dbReference type="Proteomes" id="UP001055057"/>
    </source>
</evidence>
<gene>
    <name evidence="2" type="ORF">MPOCJGCO_3778</name>
</gene>